<dbReference type="InterPro" id="IPR029063">
    <property type="entry name" value="SAM-dependent_MTases_sf"/>
</dbReference>
<feature type="domain" description="Methyltransferase" evidence="2">
    <location>
        <begin position="50"/>
        <end position="160"/>
    </location>
</feature>
<dbReference type="Gene3D" id="3.40.50.150">
    <property type="entry name" value="Vaccinia Virus protein VP39"/>
    <property type="match status" value="1"/>
</dbReference>
<dbReference type="PANTHER" id="PTHR43861">
    <property type="entry name" value="TRANS-ACONITATE 2-METHYLTRANSFERASE-RELATED"/>
    <property type="match status" value="1"/>
</dbReference>
<name>A0A409YBS0_9AGAR</name>
<evidence type="ECO:0000313" key="4">
    <source>
        <dbReference type="Proteomes" id="UP000284842"/>
    </source>
</evidence>
<gene>
    <name evidence="3" type="ORF">CVT24_004501</name>
</gene>
<organism evidence="3 4">
    <name type="scientific">Panaeolus cyanescens</name>
    <dbReference type="NCBI Taxonomy" id="181874"/>
    <lineage>
        <taxon>Eukaryota</taxon>
        <taxon>Fungi</taxon>
        <taxon>Dikarya</taxon>
        <taxon>Basidiomycota</taxon>
        <taxon>Agaricomycotina</taxon>
        <taxon>Agaricomycetes</taxon>
        <taxon>Agaricomycetidae</taxon>
        <taxon>Agaricales</taxon>
        <taxon>Agaricineae</taxon>
        <taxon>Galeropsidaceae</taxon>
        <taxon>Panaeolus</taxon>
    </lineage>
</organism>
<comment type="caution">
    <text evidence="3">The sequence shown here is derived from an EMBL/GenBank/DDBJ whole genome shotgun (WGS) entry which is preliminary data.</text>
</comment>
<feature type="region of interest" description="Disordered" evidence="1">
    <location>
        <begin position="1"/>
        <end position="21"/>
    </location>
</feature>
<protein>
    <recommendedName>
        <fullName evidence="2">Methyltransferase domain-containing protein</fullName>
    </recommendedName>
</protein>
<proteinExistence type="predicted"/>
<dbReference type="EMBL" id="NHTK01001311">
    <property type="protein sequence ID" value="PPR00440.1"/>
    <property type="molecule type" value="Genomic_DNA"/>
</dbReference>
<dbReference type="InParanoid" id="A0A409YBS0"/>
<reference evidence="3 4" key="1">
    <citation type="journal article" date="2018" name="Evol. Lett.">
        <title>Horizontal gene cluster transfer increased hallucinogenic mushroom diversity.</title>
        <authorList>
            <person name="Reynolds H.T."/>
            <person name="Vijayakumar V."/>
            <person name="Gluck-Thaler E."/>
            <person name="Korotkin H.B."/>
            <person name="Matheny P.B."/>
            <person name="Slot J.C."/>
        </authorList>
    </citation>
    <scope>NUCLEOTIDE SEQUENCE [LARGE SCALE GENOMIC DNA]</scope>
    <source>
        <strain evidence="3 4">2629</strain>
    </source>
</reference>
<dbReference type="AlphaFoldDB" id="A0A409YBS0"/>
<dbReference type="SUPFAM" id="SSF53335">
    <property type="entry name" value="S-adenosyl-L-methionine-dependent methyltransferases"/>
    <property type="match status" value="1"/>
</dbReference>
<sequence length="284" mass="31684">MSANSESSATNAQERPDASGWSAKQYNNTASFVYSSQFTAPVLNLLAAQPGERVLDLGCGSGELTLLLQDLVGKKEGGLVVGTDLSESMIAKARSNGVHHAYVADAQDIDFDSLREQDVIEGTFDAVFSNAALHWCKKNPFGVITSVQKLLKNGGRFVAEMGGFMNCIGIRSALHDVIKTKGHDPIPIDPWYFPSVDDYSKLLVQGGFQVQHIEIVPRITPLTTDVYDWLNLFVRHSFLKQFDDEEADWIMREVQERCRVDCQDVSGKWQMMYVRLRFSAILQK</sequence>
<accession>A0A409YBS0</accession>
<dbReference type="Proteomes" id="UP000284842">
    <property type="component" value="Unassembled WGS sequence"/>
</dbReference>
<evidence type="ECO:0000259" key="2">
    <source>
        <dbReference type="Pfam" id="PF13847"/>
    </source>
</evidence>
<dbReference type="OrthoDB" id="10017101at2759"/>
<dbReference type="InterPro" id="IPR025714">
    <property type="entry name" value="Methyltranfer_dom"/>
</dbReference>
<feature type="compositionally biased region" description="Polar residues" evidence="1">
    <location>
        <begin position="1"/>
        <end position="13"/>
    </location>
</feature>
<dbReference type="STRING" id="181874.A0A409YBS0"/>
<dbReference type="CDD" id="cd02440">
    <property type="entry name" value="AdoMet_MTases"/>
    <property type="match status" value="1"/>
</dbReference>
<dbReference type="PANTHER" id="PTHR43861:SF1">
    <property type="entry name" value="TRANS-ACONITATE 2-METHYLTRANSFERASE"/>
    <property type="match status" value="1"/>
</dbReference>
<evidence type="ECO:0000256" key="1">
    <source>
        <dbReference type="SAM" id="MobiDB-lite"/>
    </source>
</evidence>
<evidence type="ECO:0000313" key="3">
    <source>
        <dbReference type="EMBL" id="PPR00440.1"/>
    </source>
</evidence>
<dbReference type="Pfam" id="PF13847">
    <property type="entry name" value="Methyltransf_31"/>
    <property type="match status" value="1"/>
</dbReference>
<keyword evidence="4" id="KW-1185">Reference proteome</keyword>